<sequence length="136" mass="16272">MSLHKRNIQKIIFGVALLGQILCWNRFVHVIRLDFLKQIMFSFSYIQNIFDFINFLFASTIFKSRSNIQKNYFLETKLSSHHLQVPTEVLYNHYAVYKEEENEKYIINFVKDVISAAYIHYSSYFINNINFVTNPL</sequence>
<accession>A0A224Y0Z7</accession>
<protein>
    <submittedName>
        <fullName evidence="2">Uncharacterized protein</fullName>
    </submittedName>
</protein>
<feature type="transmembrane region" description="Helical" evidence="1">
    <location>
        <begin position="43"/>
        <end position="62"/>
    </location>
</feature>
<keyword evidence="1" id="KW-1133">Transmembrane helix</keyword>
<evidence type="ECO:0000313" key="2">
    <source>
        <dbReference type="EMBL" id="JAW14109.1"/>
    </source>
</evidence>
<organism evidence="2">
    <name type="scientific">Panstrongylus lignarius</name>
    <dbReference type="NCBI Taxonomy" id="156445"/>
    <lineage>
        <taxon>Eukaryota</taxon>
        <taxon>Metazoa</taxon>
        <taxon>Ecdysozoa</taxon>
        <taxon>Arthropoda</taxon>
        <taxon>Hexapoda</taxon>
        <taxon>Insecta</taxon>
        <taxon>Pterygota</taxon>
        <taxon>Neoptera</taxon>
        <taxon>Paraneoptera</taxon>
        <taxon>Hemiptera</taxon>
        <taxon>Heteroptera</taxon>
        <taxon>Panheteroptera</taxon>
        <taxon>Cimicomorpha</taxon>
        <taxon>Reduviidae</taxon>
        <taxon>Triatominae</taxon>
        <taxon>Panstrongylus</taxon>
    </lineage>
</organism>
<keyword evidence="1" id="KW-0472">Membrane</keyword>
<evidence type="ECO:0000256" key="1">
    <source>
        <dbReference type="SAM" id="Phobius"/>
    </source>
</evidence>
<dbReference type="AlphaFoldDB" id="A0A224Y0Z7"/>
<feature type="transmembrane region" description="Helical" evidence="1">
    <location>
        <begin position="12"/>
        <end position="31"/>
    </location>
</feature>
<dbReference type="EMBL" id="GFTR01002317">
    <property type="protein sequence ID" value="JAW14109.1"/>
    <property type="molecule type" value="Transcribed_RNA"/>
</dbReference>
<name>A0A224Y0Z7_9HEMI</name>
<proteinExistence type="predicted"/>
<keyword evidence="1" id="KW-0812">Transmembrane</keyword>
<reference evidence="2" key="1">
    <citation type="journal article" date="2018" name="PLoS Negl. Trop. Dis.">
        <title>An insight into the salivary gland and fat body transcriptome of Panstrongylus lignarius (Hemiptera: Heteroptera), the main vector of Chagas disease in Peru.</title>
        <authorList>
            <person name="Nevoa J.C."/>
            <person name="Mendes M.T."/>
            <person name="da Silva M.V."/>
            <person name="Soares S.C."/>
            <person name="Oliveira C.J.F."/>
            <person name="Ribeiro J.M.C."/>
        </authorList>
    </citation>
    <scope>NUCLEOTIDE SEQUENCE</scope>
</reference>